<dbReference type="InterPro" id="IPR051932">
    <property type="entry name" value="Bact_StressResp_Reg"/>
</dbReference>
<dbReference type="Gene3D" id="3.30.750.24">
    <property type="entry name" value="STAS domain"/>
    <property type="match status" value="1"/>
</dbReference>
<name>A0A1I6A2D3_9BACI</name>
<gene>
    <name evidence="1" type="ORF">SAMN05421670_3079</name>
</gene>
<dbReference type="AlphaFoldDB" id="A0A1I6A2D3"/>
<dbReference type="SUPFAM" id="SSF52091">
    <property type="entry name" value="SpoIIaa-like"/>
    <property type="match status" value="1"/>
</dbReference>
<dbReference type="CDD" id="cd07041">
    <property type="entry name" value="STAS_RsbR_RsbS_like"/>
    <property type="match status" value="1"/>
</dbReference>
<proteinExistence type="predicted"/>
<sequence>MSHEQEIMELKEKITYYEKIIKTISTPIIPSIVPKTILIPIAGYMFRERFENIQTKTLQYIGEHKEIEQAVFDFTGVNVEDVEAFDYNELALAISSLNSSLRLMGIRPIYVGFNPRFIREIVHASIQVDIETYKSFREALKKLLGESDNTINIKK</sequence>
<dbReference type="STRING" id="126156.SAMN05421670_3079"/>
<evidence type="ECO:0000313" key="1">
    <source>
        <dbReference type="EMBL" id="SFQ62697.1"/>
    </source>
</evidence>
<dbReference type="InterPro" id="IPR036513">
    <property type="entry name" value="STAS_dom_sf"/>
</dbReference>
<dbReference type="RefSeq" id="WP_093537747.1">
    <property type="nucleotide sequence ID" value="NZ_CP183885.1"/>
</dbReference>
<accession>A0A1I6A2D3</accession>
<organism evidence="1 2">
    <name type="scientific">Psychrobacillus psychrotolerans</name>
    <dbReference type="NCBI Taxonomy" id="126156"/>
    <lineage>
        <taxon>Bacteria</taxon>
        <taxon>Bacillati</taxon>
        <taxon>Bacillota</taxon>
        <taxon>Bacilli</taxon>
        <taxon>Bacillales</taxon>
        <taxon>Bacillaceae</taxon>
        <taxon>Psychrobacillus</taxon>
    </lineage>
</organism>
<dbReference type="PANTHER" id="PTHR33745">
    <property type="entry name" value="RSBT ANTAGONIST PROTEIN RSBS-RELATED"/>
    <property type="match status" value="1"/>
</dbReference>
<evidence type="ECO:0000313" key="2">
    <source>
        <dbReference type="Proteomes" id="UP000198734"/>
    </source>
</evidence>
<keyword evidence="2" id="KW-1185">Reference proteome</keyword>
<dbReference type="Proteomes" id="UP000198734">
    <property type="component" value="Unassembled WGS sequence"/>
</dbReference>
<dbReference type="OrthoDB" id="2456599at2"/>
<protein>
    <submittedName>
        <fullName evidence="1">RsbT co-antagonist protein RsbR</fullName>
    </submittedName>
</protein>
<dbReference type="EMBL" id="FOXU01000006">
    <property type="protein sequence ID" value="SFQ62697.1"/>
    <property type="molecule type" value="Genomic_DNA"/>
</dbReference>
<reference evidence="2" key="1">
    <citation type="submission" date="2016-10" db="EMBL/GenBank/DDBJ databases">
        <authorList>
            <person name="Varghese N."/>
            <person name="Submissions S."/>
        </authorList>
    </citation>
    <scope>NUCLEOTIDE SEQUENCE [LARGE SCALE GENOMIC DNA]</scope>
    <source>
        <strain evidence="2">DSM 11706</strain>
    </source>
</reference>
<dbReference type="PANTHER" id="PTHR33745:SF1">
    <property type="entry name" value="RSBT ANTAGONIST PROTEIN RSBS"/>
    <property type="match status" value="1"/>
</dbReference>